<dbReference type="EMBL" id="JAIQDJ010000006">
    <property type="protein sequence ID" value="MBZ4186736.1"/>
    <property type="molecule type" value="Genomic_DNA"/>
</dbReference>
<comment type="caution">
    <text evidence="2">The sequence shown here is derived from an EMBL/GenBank/DDBJ whole genome shotgun (WGS) entry which is preliminary data.</text>
</comment>
<dbReference type="InterPro" id="IPR007730">
    <property type="entry name" value="SPOR-like_dom"/>
</dbReference>
<feature type="domain" description="SPOR" evidence="1">
    <location>
        <begin position="112"/>
        <end position="192"/>
    </location>
</feature>
<dbReference type="RefSeq" id="WP_223629410.1">
    <property type="nucleotide sequence ID" value="NZ_JAIQDJ010000006.1"/>
</dbReference>
<dbReference type="Proteomes" id="UP001430290">
    <property type="component" value="Unassembled WGS sequence"/>
</dbReference>
<organism evidence="2 3">
    <name type="scientific">Thermomonas beijingensis</name>
    <dbReference type="NCBI Taxonomy" id="2872701"/>
    <lineage>
        <taxon>Bacteria</taxon>
        <taxon>Pseudomonadati</taxon>
        <taxon>Pseudomonadota</taxon>
        <taxon>Gammaproteobacteria</taxon>
        <taxon>Lysobacterales</taxon>
        <taxon>Lysobacteraceae</taxon>
        <taxon>Thermomonas</taxon>
    </lineage>
</organism>
<protein>
    <submittedName>
        <fullName evidence="2">SPOR domain-containing protein</fullName>
    </submittedName>
</protein>
<gene>
    <name evidence="2" type="ORF">K7B09_10425</name>
</gene>
<accession>A0ABS7TG55</accession>
<sequence>MLLRAAIVMLVMLNLGAAGWWVLQPLATTPASSPSTRTPSLQLVDEQSAATALVPAARTVEPITSAPVATPPVAATAVCLRFGPFASSSARDAARVRLQQAGVDPRPHDSPAREVRGWKVYLPAQASREAALALAEKIKSAGVADLFVMTQGDDINSIALGRFGSESAAQRRQSELRGKGFPAQVAAIGGIPAQTWLDAQLPQSAHRVDLVRIAPAQPLDCSTLH</sequence>
<proteinExistence type="predicted"/>
<evidence type="ECO:0000313" key="3">
    <source>
        <dbReference type="Proteomes" id="UP001430290"/>
    </source>
</evidence>
<evidence type="ECO:0000313" key="2">
    <source>
        <dbReference type="EMBL" id="MBZ4186736.1"/>
    </source>
</evidence>
<name>A0ABS7TG55_9GAMM</name>
<reference evidence="2" key="1">
    <citation type="submission" date="2021-09" db="EMBL/GenBank/DDBJ databases">
        <authorList>
            <person name="Wu T."/>
            <person name="Guo S.Z."/>
        </authorList>
    </citation>
    <scope>NUCLEOTIDE SEQUENCE</scope>
    <source>
        <strain evidence="2">RSS-23</strain>
    </source>
</reference>
<keyword evidence="3" id="KW-1185">Reference proteome</keyword>
<dbReference type="PROSITE" id="PS51724">
    <property type="entry name" value="SPOR"/>
    <property type="match status" value="1"/>
</dbReference>
<dbReference type="Pfam" id="PF05036">
    <property type="entry name" value="SPOR"/>
    <property type="match status" value="1"/>
</dbReference>
<evidence type="ECO:0000259" key="1">
    <source>
        <dbReference type="PROSITE" id="PS51724"/>
    </source>
</evidence>